<dbReference type="AlphaFoldDB" id="A0A2S4KQL6"/>
<evidence type="ECO:0000313" key="4">
    <source>
        <dbReference type="Proteomes" id="UP000237481"/>
    </source>
</evidence>
<name>A0A2S4KQL6_9HYPO</name>
<dbReference type="FunFam" id="3.40.50.720:FF:000084">
    <property type="entry name" value="Short-chain dehydrogenase reductase"/>
    <property type="match status" value="1"/>
</dbReference>
<keyword evidence="2" id="KW-0560">Oxidoreductase</keyword>
<dbReference type="PANTHER" id="PTHR43639">
    <property type="entry name" value="OXIDOREDUCTASE, SHORT-CHAIN DEHYDROGENASE/REDUCTASE FAMILY (AFU_ORTHOLOGUE AFUA_5G02870)"/>
    <property type="match status" value="1"/>
</dbReference>
<dbReference type="InterPro" id="IPR036291">
    <property type="entry name" value="NAD(P)-bd_dom_sf"/>
</dbReference>
<dbReference type="EMBL" id="PKSG01000834">
    <property type="protein sequence ID" value="POR32491.1"/>
    <property type="molecule type" value="Genomic_DNA"/>
</dbReference>
<dbReference type="InterPro" id="IPR002347">
    <property type="entry name" value="SDR_fam"/>
</dbReference>
<proteinExistence type="predicted"/>
<protein>
    <submittedName>
        <fullName evidence="3">Uncharacterized protein</fullName>
    </submittedName>
</protein>
<dbReference type="SUPFAM" id="SSF51735">
    <property type="entry name" value="NAD(P)-binding Rossmann-fold domains"/>
    <property type="match status" value="2"/>
</dbReference>
<gene>
    <name evidence="3" type="ORF">TPAR_07275</name>
</gene>
<dbReference type="Pfam" id="PF13561">
    <property type="entry name" value="adh_short_C2"/>
    <property type="match status" value="2"/>
</dbReference>
<dbReference type="GO" id="GO:0016491">
    <property type="term" value="F:oxidoreductase activity"/>
    <property type="evidence" value="ECO:0007669"/>
    <property type="project" value="UniProtKB-KW"/>
</dbReference>
<dbReference type="PRINTS" id="PR00080">
    <property type="entry name" value="SDRFAMILY"/>
</dbReference>
<comment type="caution">
    <text evidence="3">The sequence shown here is derived from an EMBL/GenBank/DDBJ whole genome shotgun (WGS) entry which is preliminary data.</text>
</comment>
<reference evidence="3 4" key="1">
    <citation type="submission" date="2018-01" db="EMBL/GenBank/DDBJ databases">
        <title>Harnessing the power of phylogenomics to disentangle the directionality and signatures of interkingdom host jumping in the parasitic fungal genus Tolypocladium.</title>
        <authorList>
            <person name="Quandt C.A."/>
            <person name="Patterson W."/>
            <person name="Spatafora J.W."/>
        </authorList>
    </citation>
    <scope>NUCLEOTIDE SEQUENCE [LARGE SCALE GENOMIC DNA]</scope>
    <source>
        <strain evidence="3 4">NRBC 100945</strain>
    </source>
</reference>
<dbReference type="PROSITE" id="PS00061">
    <property type="entry name" value="ADH_SHORT"/>
    <property type="match status" value="2"/>
</dbReference>
<dbReference type="STRING" id="94208.A0A2S4KQL6"/>
<dbReference type="PANTHER" id="PTHR43639:SF5">
    <property type="entry name" value="OXIDOREDUCTASE, SHORT-CHAIN DEHYDROGENASE_REDUCTASE FAMILY (AFU_ORTHOLOGUE AFUA_6G09140)"/>
    <property type="match status" value="1"/>
</dbReference>
<dbReference type="NCBIfam" id="NF005559">
    <property type="entry name" value="PRK07231.1"/>
    <property type="match status" value="1"/>
</dbReference>
<dbReference type="Proteomes" id="UP000237481">
    <property type="component" value="Unassembled WGS sequence"/>
</dbReference>
<evidence type="ECO:0000256" key="1">
    <source>
        <dbReference type="ARBA" id="ARBA00022857"/>
    </source>
</evidence>
<dbReference type="InterPro" id="IPR020904">
    <property type="entry name" value="Sc_DH/Rdtase_CS"/>
</dbReference>
<dbReference type="PRINTS" id="PR00081">
    <property type="entry name" value="GDHRDH"/>
</dbReference>
<keyword evidence="1" id="KW-0521">NADP</keyword>
<evidence type="ECO:0000256" key="2">
    <source>
        <dbReference type="ARBA" id="ARBA00023002"/>
    </source>
</evidence>
<dbReference type="Gene3D" id="3.40.50.720">
    <property type="entry name" value="NAD(P)-binding Rossmann-like Domain"/>
    <property type="match status" value="2"/>
</dbReference>
<organism evidence="3 4">
    <name type="scientific">Tolypocladium paradoxum</name>
    <dbReference type="NCBI Taxonomy" id="94208"/>
    <lineage>
        <taxon>Eukaryota</taxon>
        <taxon>Fungi</taxon>
        <taxon>Dikarya</taxon>
        <taxon>Ascomycota</taxon>
        <taxon>Pezizomycotina</taxon>
        <taxon>Sordariomycetes</taxon>
        <taxon>Hypocreomycetidae</taxon>
        <taxon>Hypocreales</taxon>
        <taxon>Ophiocordycipitaceae</taxon>
        <taxon>Tolypocladium</taxon>
    </lineage>
</organism>
<sequence length="412" mass="43496">MGRLDGKVAIVTGAGSGFGEAIAHGFASEGAHVLVADIAVANGQRVADEIAGKQYPGAGSAVFIEFNVAERSDWQRGLELAKSKFGKLDIVVNNAGTTYRKQPSLEVTEADFDKIIAVNVRSIYLSVSVVMPYFVERKSGVYLNTSSVAGVRVRPGQVFYGGTKGFLNTMEAHPSNQVTQGLAAEYGPDGVRVNSICPLRGATGLLEMFSGVPDTPEERAKFALSVPLRRMSEPNDIAKAAIYLASDEAAFVSGVNLPVDGGRLAITGTYFSAQLATKQMRTQGTGGSIVLIASISGSCATPGVKLSAYNASKGAVKMLGTALSVELAPFNIRVNSVSPGYIDTDMLTPLKQKAPKRVELMRQEPPMKRIGNRNDLTPAIIYLLSDGSPYTTGAEITISGGVHAGRIESPYI</sequence>
<dbReference type="OrthoDB" id="294295at2759"/>
<keyword evidence="4" id="KW-1185">Reference proteome</keyword>
<evidence type="ECO:0000313" key="3">
    <source>
        <dbReference type="EMBL" id="POR32491.1"/>
    </source>
</evidence>
<accession>A0A2S4KQL6</accession>